<evidence type="ECO:0000256" key="1">
    <source>
        <dbReference type="SAM" id="Phobius"/>
    </source>
</evidence>
<dbReference type="RefSeq" id="WP_140001856.1">
    <property type="nucleotide sequence ID" value="NZ_VFJE01000056.1"/>
</dbReference>
<comment type="caution">
    <text evidence="3">The sequence shown here is derived from an EMBL/GenBank/DDBJ whole genome shotgun (WGS) entry which is preliminary data.</text>
</comment>
<keyword evidence="1" id="KW-0472">Membrane</keyword>
<dbReference type="Pfam" id="PF13905">
    <property type="entry name" value="Thioredoxin_8"/>
    <property type="match status" value="1"/>
</dbReference>
<keyword evidence="1" id="KW-0812">Transmembrane</keyword>
<dbReference type="CDD" id="cd02966">
    <property type="entry name" value="TlpA_like_family"/>
    <property type="match status" value="1"/>
</dbReference>
<dbReference type="InterPro" id="IPR013766">
    <property type="entry name" value="Thioredoxin_domain"/>
</dbReference>
<dbReference type="Proteomes" id="UP000319175">
    <property type="component" value="Unassembled WGS sequence"/>
</dbReference>
<dbReference type="InterPro" id="IPR036249">
    <property type="entry name" value="Thioredoxin-like_sf"/>
</dbReference>
<gene>
    <name evidence="3" type="ORF">FJA49_15380</name>
</gene>
<protein>
    <submittedName>
        <fullName evidence="3">Redoxin domain-containing protein</fullName>
    </submittedName>
</protein>
<evidence type="ECO:0000313" key="4">
    <source>
        <dbReference type="Proteomes" id="UP000319175"/>
    </source>
</evidence>
<name>A0A501PZT0_9FLAO</name>
<reference evidence="3 4" key="1">
    <citation type="submission" date="2019-06" db="EMBL/GenBank/DDBJ databases">
        <title>Flavobacterium sp. MaA-Y11 from geoumgang.</title>
        <authorList>
            <person name="Jeong S."/>
        </authorList>
    </citation>
    <scope>NUCLEOTIDE SEQUENCE [LARGE SCALE GENOMIC DNA]</scope>
    <source>
        <strain evidence="3 4">MaA-Y11</strain>
    </source>
</reference>
<dbReference type="InterPro" id="IPR050553">
    <property type="entry name" value="Thioredoxin_ResA/DsbE_sf"/>
</dbReference>
<keyword evidence="1" id="KW-1133">Transmembrane helix</keyword>
<evidence type="ECO:0000259" key="2">
    <source>
        <dbReference type="PROSITE" id="PS51352"/>
    </source>
</evidence>
<dbReference type="EMBL" id="VFJE01000056">
    <property type="protein sequence ID" value="TPD65574.1"/>
    <property type="molecule type" value="Genomic_DNA"/>
</dbReference>
<dbReference type="Gene3D" id="3.40.30.10">
    <property type="entry name" value="Glutaredoxin"/>
    <property type="match status" value="1"/>
</dbReference>
<dbReference type="InterPro" id="IPR012336">
    <property type="entry name" value="Thioredoxin-like_fold"/>
</dbReference>
<feature type="domain" description="Thioredoxin" evidence="2">
    <location>
        <begin position="32"/>
        <end position="192"/>
    </location>
</feature>
<dbReference type="PANTHER" id="PTHR42852">
    <property type="entry name" value="THIOL:DISULFIDE INTERCHANGE PROTEIN DSBE"/>
    <property type="match status" value="1"/>
</dbReference>
<dbReference type="AlphaFoldDB" id="A0A501PZT0"/>
<dbReference type="PROSITE" id="PS51352">
    <property type="entry name" value="THIOREDOXIN_2"/>
    <property type="match status" value="1"/>
</dbReference>
<proteinExistence type="predicted"/>
<sequence>MKKTLLITFITILGLFLFLILLFKDSDILKNLRITTKAQEYKEAEKYALKNSPFYDKYYKDENVIVLNIWATWCEPCIEEMPLLNRLKKQYSDKKNIVFLSLSTDKDSVKIKSFLATSKFDFEDISLENFPYRKYILNQLNSKESVSDNYFIKIESEEIPITYILNKQKTIYSYKGKIDSVDIYNRIDSILK</sequence>
<organism evidence="3 4">
    <name type="scientific">Flavobacterium microcysteis</name>
    <dbReference type="NCBI Taxonomy" id="2596891"/>
    <lineage>
        <taxon>Bacteria</taxon>
        <taxon>Pseudomonadati</taxon>
        <taxon>Bacteroidota</taxon>
        <taxon>Flavobacteriia</taxon>
        <taxon>Flavobacteriales</taxon>
        <taxon>Flavobacteriaceae</taxon>
        <taxon>Flavobacterium</taxon>
    </lineage>
</organism>
<accession>A0A501PZT0</accession>
<dbReference type="OrthoDB" id="9815205at2"/>
<dbReference type="PANTHER" id="PTHR42852:SF17">
    <property type="entry name" value="THIOREDOXIN-LIKE PROTEIN HI_1115"/>
    <property type="match status" value="1"/>
</dbReference>
<keyword evidence="4" id="KW-1185">Reference proteome</keyword>
<evidence type="ECO:0000313" key="3">
    <source>
        <dbReference type="EMBL" id="TPD65574.1"/>
    </source>
</evidence>
<dbReference type="SUPFAM" id="SSF52833">
    <property type="entry name" value="Thioredoxin-like"/>
    <property type="match status" value="1"/>
</dbReference>
<feature type="transmembrane region" description="Helical" evidence="1">
    <location>
        <begin position="6"/>
        <end position="23"/>
    </location>
</feature>